<gene>
    <name evidence="1" type="ORF">CGZ93_01130</name>
</gene>
<name>A0A255HFD1_9ACTN</name>
<evidence type="ECO:0000313" key="2">
    <source>
        <dbReference type="Proteomes" id="UP000216311"/>
    </source>
</evidence>
<accession>A0A255HFD1</accession>
<comment type="caution">
    <text evidence="1">The sequence shown here is derived from an EMBL/GenBank/DDBJ whole genome shotgun (WGS) entry which is preliminary data.</text>
</comment>
<dbReference type="Proteomes" id="UP000216311">
    <property type="component" value="Unassembled WGS sequence"/>
</dbReference>
<keyword evidence="2" id="KW-1185">Reference proteome</keyword>
<dbReference type="AlphaFoldDB" id="A0A255HFD1"/>
<organism evidence="1 2">
    <name type="scientific">Enemella dayhoffiae</name>
    <dbReference type="NCBI Taxonomy" id="2016507"/>
    <lineage>
        <taxon>Bacteria</taxon>
        <taxon>Bacillati</taxon>
        <taxon>Actinomycetota</taxon>
        <taxon>Actinomycetes</taxon>
        <taxon>Propionibacteriales</taxon>
        <taxon>Propionibacteriaceae</taxon>
        <taxon>Enemella</taxon>
    </lineage>
</organism>
<evidence type="ECO:0000313" key="1">
    <source>
        <dbReference type="EMBL" id="OYO25094.1"/>
    </source>
</evidence>
<proteinExistence type="predicted"/>
<reference evidence="1 2" key="1">
    <citation type="submission" date="2017-07" db="EMBL/GenBank/DDBJ databases">
        <title>Draft whole genome sequences of clinical Proprionibacteriaceae strains.</title>
        <authorList>
            <person name="Bernier A.-M."/>
            <person name="Bernard K."/>
            <person name="Domingo M.-C."/>
        </authorList>
    </citation>
    <scope>NUCLEOTIDE SEQUENCE [LARGE SCALE GENOMIC DNA]</scope>
    <source>
        <strain evidence="1 2">NML 130396</strain>
    </source>
</reference>
<protein>
    <submittedName>
        <fullName evidence="1">Uncharacterized protein</fullName>
    </submittedName>
</protein>
<sequence length="99" mass="10497">MASIDLRIWVAPCRSRVCSTAIRSSRVSWPTGLPVSWIARVIIASITETRSPPMYSSGAMAPGSVVGSSESSTARACCIALRSTLMQSAAMIRPAGLRK</sequence>
<dbReference type="EMBL" id="NMVQ01000001">
    <property type="protein sequence ID" value="OYO25094.1"/>
    <property type="molecule type" value="Genomic_DNA"/>
</dbReference>